<evidence type="ECO:0000313" key="4">
    <source>
        <dbReference type="Proteomes" id="UP001157006"/>
    </source>
</evidence>
<evidence type="ECO:0000256" key="1">
    <source>
        <dbReference type="SAM" id="MobiDB-lite"/>
    </source>
</evidence>
<evidence type="ECO:0000259" key="2">
    <source>
        <dbReference type="PROSITE" id="PS50181"/>
    </source>
</evidence>
<dbReference type="InterPro" id="IPR050796">
    <property type="entry name" value="SCF_F-box_component"/>
</dbReference>
<dbReference type="SMART" id="SM00256">
    <property type="entry name" value="FBOX"/>
    <property type="match status" value="1"/>
</dbReference>
<organism evidence="3 4">
    <name type="scientific">Vicia faba</name>
    <name type="common">Broad bean</name>
    <name type="synonym">Faba vulgaris</name>
    <dbReference type="NCBI Taxonomy" id="3906"/>
    <lineage>
        <taxon>Eukaryota</taxon>
        <taxon>Viridiplantae</taxon>
        <taxon>Streptophyta</taxon>
        <taxon>Embryophyta</taxon>
        <taxon>Tracheophyta</taxon>
        <taxon>Spermatophyta</taxon>
        <taxon>Magnoliopsida</taxon>
        <taxon>eudicotyledons</taxon>
        <taxon>Gunneridae</taxon>
        <taxon>Pentapetalae</taxon>
        <taxon>rosids</taxon>
        <taxon>fabids</taxon>
        <taxon>Fabales</taxon>
        <taxon>Fabaceae</taxon>
        <taxon>Papilionoideae</taxon>
        <taxon>50 kb inversion clade</taxon>
        <taxon>NPAAA clade</taxon>
        <taxon>Hologalegina</taxon>
        <taxon>IRL clade</taxon>
        <taxon>Fabeae</taxon>
        <taxon>Vicia</taxon>
    </lineage>
</organism>
<dbReference type="PANTHER" id="PTHR31672:SF13">
    <property type="entry name" value="F-BOX PROTEIN CPR30-LIKE"/>
    <property type="match status" value="1"/>
</dbReference>
<dbReference type="SUPFAM" id="SSF81383">
    <property type="entry name" value="F-box domain"/>
    <property type="match status" value="1"/>
</dbReference>
<dbReference type="PROSITE" id="PS50181">
    <property type="entry name" value="FBOX"/>
    <property type="match status" value="1"/>
</dbReference>
<dbReference type="Pfam" id="PF07734">
    <property type="entry name" value="FBA_1"/>
    <property type="match status" value="1"/>
</dbReference>
<accession>A0AAV0ZG21</accession>
<reference evidence="3 4" key="1">
    <citation type="submission" date="2023-01" db="EMBL/GenBank/DDBJ databases">
        <authorList>
            <person name="Kreplak J."/>
        </authorList>
    </citation>
    <scope>NUCLEOTIDE SEQUENCE [LARGE SCALE GENOMIC DNA]</scope>
</reference>
<dbReference type="AlphaFoldDB" id="A0AAV0ZG21"/>
<dbReference type="InterPro" id="IPR017451">
    <property type="entry name" value="F-box-assoc_interact_dom"/>
</dbReference>
<name>A0AAV0ZG21_VICFA</name>
<feature type="region of interest" description="Disordered" evidence="1">
    <location>
        <begin position="1"/>
        <end position="29"/>
    </location>
</feature>
<dbReference type="InterPro" id="IPR006527">
    <property type="entry name" value="F-box-assoc_dom_typ1"/>
</dbReference>
<proteinExistence type="predicted"/>
<evidence type="ECO:0000313" key="3">
    <source>
        <dbReference type="EMBL" id="CAI8595752.1"/>
    </source>
</evidence>
<protein>
    <recommendedName>
        <fullName evidence="2">F-box domain-containing protein</fullName>
    </recommendedName>
</protein>
<dbReference type="InterPro" id="IPR036047">
    <property type="entry name" value="F-box-like_dom_sf"/>
</dbReference>
<dbReference type="PANTHER" id="PTHR31672">
    <property type="entry name" value="BNACNNG10540D PROTEIN"/>
    <property type="match status" value="1"/>
</dbReference>
<dbReference type="Pfam" id="PF12937">
    <property type="entry name" value="F-box-like"/>
    <property type="match status" value="1"/>
</dbReference>
<dbReference type="InterPro" id="IPR001810">
    <property type="entry name" value="F-box_dom"/>
</dbReference>
<dbReference type="NCBIfam" id="TIGR01640">
    <property type="entry name" value="F_box_assoc_1"/>
    <property type="match status" value="1"/>
</dbReference>
<dbReference type="Gene3D" id="1.20.1280.50">
    <property type="match status" value="1"/>
</dbReference>
<feature type="domain" description="F-box" evidence="2">
    <location>
        <begin position="42"/>
        <end position="88"/>
    </location>
</feature>
<dbReference type="Proteomes" id="UP001157006">
    <property type="component" value="Chromosome 2"/>
</dbReference>
<gene>
    <name evidence="3" type="ORF">VFH_II001520</name>
</gene>
<sequence length="404" mass="46457">MPLPSDGMASPTKRINPNITDSLPRPSDGMASLTEKKNPNIPDLMAALPFELKIEILSRLPVKLLLQLTCICKSLNSIIFSPIFARKHLSMSTTRRLYLSSYQNQFNLKSYSLQSIFTDLTTNFTQLGFPFYTSISNSYYIACSCDGVLCLTDDYQSIVVLWNPSIRKFKKLPHFEEYPQALKKLRVTHGFGYDHVSDHYKVVVAYQFHSIRSGIHEDTTKVKALTLGTHDWRTIPTFPFGSIFDHGAGKYVSGTINWLDYTESYWIGQPHPFIISFDLVKESFQKIPFPDHGRRDWCNITLFVWRDCLSIIFDHDVWVMNTYGIQESWIKLFSVSFLQHPRMSCILSKASYICDGQLLLEVKDKKKQKRKLIAYNSKNGAFKVTKFLRLPEVCVESLLSPDII</sequence>
<dbReference type="EMBL" id="OX451737">
    <property type="protein sequence ID" value="CAI8595752.1"/>
    <property type="molecule type" value="Genomic_DNA"/>
</dbReference>
<keyword evidence="4" id="KW-1185">Reference proteome</keyword>